<evidence type="ECO:0000313" key="3">
    <source>
        <dbReference type="Proteomes" id="UP001501116"/>
    </source>
</evidence>
<dbReference type="Pfam" id="PF09359">
    <property type="entry name" value="VTC"/>
    <property type="match status" value="1"/>
</dbReference>
<sequence>MSEDRATALVTTVAAGLPGISLPEVLDTTGLMSRVDRKFVVGHAEFLSFVDGIGGLLALDIEGRRSFGYSSTYFDTPGLAVYHAHRQGRRRRYKIRTRTYADTADTFCELKLSGRREVTIKRRQPHPSREADTMTPDALDFLDRELGTRFGLSAPRPLTASLVTGYRRTTLVTADRLTRITCDTSLRWSRGTATRRAAQGLVLLEVKSAGGATPVLKRLRLRETGLSKYCAGLVALGAAPGGNRWLPALRGIGAAPVSRSDAPWSRPR</sequence>
<proteinExistence type="predicted"/>
<comment type="caution">
    <text evidence="2">The sequence shown here is derived from an EMBL/GenBank/DDBJ whole genome shotgun (WGS) entry which is preliminary data.</text>
</comment>
<dbReference type="InterPro" id="IPR042267">
    <property type="entry name" value="VTC_sf"/>
</dbReference>
<dbReference type="EMBL" id="BAAANN010000079">
    <property type="protein sequence ID" value="GAA1994293.1"/>
    <property type="molecule type" value="Genomic_DNA"/>
</dbReference>
<keyword evidence="3" id="KW-1185">Reference proteome</keyword>
<dbReference type="Gene3D" id="3.20.100.30">
    <property type="entry name" value="VTC, catalytic tunnel domain"/>
    <property type="match status" value="1"/>
</dbReference>
<feature type="domain" description="VTC" evidence="1">
    <location>
        <begin position="36"/>
        <end position="234"/>
    </location>
</feature>
<evidence type="ECO:0000259" key="1">
    <source>
        <dbReference type="Pfam" id="PF09359"/>
    </source>
</evidence>
<accession>A0ABN2SXG7</accession>
<protein>
    <submittedName>
        <fullName evidence="2">VTC domain-containing protein</fullName>
    </submittedName>
</protein>
<gene>
    <name evidence="2" type="ORF">GCM10009754_87050</name>
</gene>
<evidence type="ECO:0000313" key="2">
    <source>
        <dbReference type="EMBL" id="GAA1994293.1"/>
    </source>
</evidence>
<dbReference type="InterPro" id="IPR018966">
    <property type="entry name" value="VTC_domain"/>
</dbReference>
<reference evidence="2 3" key="1">
    <citation type="journal article" date="2019" name="Int. J. Syst. Evol. Microbiol.">
        <title>The Global Catalogue of Microorganisms (GCM) 10K type strain sequencing project: providing services to taxonomists for standard genome sequencing and annotation.</title>
        <authorList>
            <consortium name="The Broad Institute Genomics Platform"/>
            <consortium name="The Broad Institute Genome Sequencing Center for Infectious Disease"/>
            <person name="Wu L."/>
            <person name="Ma J."/>
        </authorList>
    </citation>
    <scope>NUCLEOTIDE SEQUENCE [LARGE SCALE GENOMIC DNA]</scope>
    <source>
        <strain evidence="2 3">JCM 14545</strain>
    </source>
</reference>
<name>A0ABN2SXG7_9PSEU</name>
<organism evidence="2 3">
    <name type="scientific">Amycolatopsis minnesotensis</name>
    <dbReference type="NCBI Taxonomy" id="337894"/>
    <lineage>
        <taxon>Bacteria</taxon>
        <taxon>Bacillati</taxon>
        <taxon>Actinomycetota</taxon>
        <taxon>Actinomycetes</taxon>
        <taxon>Pseudonocardiales</taxon>
        <taxon>Pseudonocardiaceae</taxon>
        <taxon>Amycolatopsis</taxon>
    </lineage>
</organism>
<dbReference type="RefSeq" id="WP_344432109.1">
    <property type="nucleotide sequence ID" value="NZ_BAAANN010000079.1"/>
</dbReference>
<dbReference type="Proteomes" id="UP001501116">
    <property type="component" value="Unassembled WGS sequence"/>
</dbReference>